<dbReference type="RefSeq" id="WP_192376591.1">
    <property type="nucleotide sequence ID" value="NZ_CAJHIV010000001.1"/>
</dbReference>
<reference evidence="2 3" key="1">
    <citation type="submission" date="2020-09" db="EMBL/GenBank/DDBJ databases">
        <title>Methylomonas albis sp. nov. and Methylomonas fluvii sp. nov.: Two cold-adapted methanotrophs from the River Elbe and an amended description of Methylovulum psychrotolerans strain Eb1.</title>
        <authorList>
            <person name="Bussmann I.K."/>
            <person name="Klings K.-W."/>
            <person name="Warnstedt J."/>
            <person name="Hoppert M."/>
            <person name="Saborowski A."/>
            <person name="Horn F."/>
            <person name="Liebner S."/>
        </authorList>
    </citation>
    <scope>NUCLEOTIDE SEQUENCE [LARGE SCALE GENOMIC DNA]</scope>
    <source>
        <strain evidence="2 3">EbA</strain>
    </source>
</reference>
<sequence>MTLPTLTNHRGLIQRLTEGVLFGWLALASVVQLTEAYIGRIEVTKQP</sequence>
<evidence type="ECO:0000313" key="2">
    <source>
        <dbReference type="EMBL" id="MBD9358373.1"/>
    </source>
</evidence>
<keyword evidence="1" id="KW-0472">Membrane</keyword>
<protein>
    <submittedName>
        <fullName evidence="2">Uncharacterized protein</fullName>
    </submittedName>
</protein>
<dbReference type="Proteomes" id="UP000652176">
    <property type="component" value="Unassembled WGS sequence"/>
</dbReference>
<proteinExistence type="predicted"/>
<accession>A0ABR9D7W4</accession>
<keyword evidence="1" id="KW-1133">Transmembrane helix</keyword>
<keyword evidence="3" id="KW-1185">Reference proteome</keyword>
<dbReference type="EMBL" id="JACXSS010000001">
    <property type="protein sequence ID" value="MBD9358373.1"/>
    <property type="molecule type" value="Genomic_DNA"/>
</dbReference>
<evidence type="ECO:0000256" key="1">
    <source>
        <dbReference type="SAM" id="Phobius"/>
    </source>
</evidence>
<name>A0ABR9D7W4_9GAMM</name>
<comment type="caution">
    <text evidence="2">The sequence shown here is derived from an EMBL/GenBank/DDBJ whole genome shotgun (WGS) entry which is preliminary data.</text>
</comment>
<evidence type="ECO:0000313" key="3">
    <source>
        <dbReference type="Proteomes" id="UP000652176"/>
    </source>
</evidence>
<keyword evidence="1" id="KW-0812">Transmembrane</keyword>
<gene>
    <name evidence="2" type="ORF">IE877_21265</name>
</gene>
<organism evidence="2 3">
    <name type="scientific">Methylomonas albis</name>
    <dbReference type="NCBI Taxonomy" id="1854563"/>
    <lineage>
        <taxon>Bacteria</taxon>
        <taxon>Pseudomonadati</taxon>
        <taxon>Pseudomonadota</taxon>
        <taxon>Gammaproteobacteria</taxon>
        <taxon>Methylococcales</taxon>
        <taxon>Methylococcaceae</taxon>
        <taxon>Methylomonas</taxon>
    </lineage>
</organism>
<feature type="transmembrane region" description="Helical" evidence="1">
    <location>
        <begin position="20"/>
        <end position="38"/>
    </location>
</feature>